<sequence length="146" mass="16689">MSDSLWQQIMQQVRQHSAPEVIEQSLDDRDCESLKLPSISQSAMSVLEPYAELVWDLNQARQKPPFPPAYVPKSVTILYEDMPFIRWEDGQFTLIRNCPNAYHPRFTEIQFDDQTALFLVSGEAIVNRIGAMATFAEQLEQAVVQG</sequence>
<evidence type="ECO:0000313" key="1">
    <source>
        <dbReference type="EMBL" id="BAY59330.1"/>
    </source>
</evidence>
<dbReference type="AlphaFoldDB" id="A0A1Z4JRI4"/>
<keyword evidence="1" id="KW-0614">Plasmid</keyword>
<geneLocation type="plasmid" evidence="1">
    <name>plasmid1</name>
</geneLocation>
<proteinExistence type="predicted"/>
<reference evidence="1 2" key="1">
    <citation type="submission" date="2017-06" db="EMBL/GenBank/DDBJ databases">
        <title>Genome sequencing of cyanobaciteial culture collection at National Institute for Environmental Studies (NIES).</title>
        <authorList>
            <person name="Hirose Y."/>
            <person name="Shimura Y."/>
            <person name="Fujisawa T."/>
            <person name="Nakamura Y."/>
            <person name="Kawachi M."/>
        </authorList>
    </citation>
    <scope>NUCLEOTIDE SEQUENCE [LARGE SCALE GENOMIC DNA]</scope>
    <source>
        <strain evidence="1 2">NIES-2135</strain>
        <plasmid evidence="2">Plasmid Plasmid1 dna</plasmid>
    </source>
</reference>
<gene>
    <name evidence="1" type="ORF">NIES2135_62070</name>
</gene>
<protein>
    <submittedName>
        <fullName evidence="1">Uncharacterized protein</fullName>
    </submittedName>
</protein>
<dbReference type="EMBL" id="AP018204">
    <property type="protein sequence ID" value="BAY59330.1"/>
    <property type="molecule type" value="Genomic_DNA"/>
</dbReference>
<keyword evidence="2" id="KW-1185">Reference proteome</keyword>
<dbReference type="Proteomes" id="UP000217895">
    <property type="component" value="Plasmid Plasmid1 dna"/>
</dbReference>
<name>A0A1Z4JRI4_LEPBY</name>
<accession>A0A1Z4JRI4</accession>
<organism evidence="1 2">
    <name type="scientific">Leptolyngbya boryana NIES-2135</name>
    <dbReference type="NCBI Taxonomy" id="1973484"/>
    <lineage>
        <taxon>Bacteria</taxon>
        <taxon>Bacillati</taxon>
        <taxon>Cyanobacteriota</taxon>
        <taxon>Cyanophyceae</taxon>
        <taxon>Leptolyngbyales</taxon>
        <taxon>Leptolyngbyaceae</taxon>
        <taxon>Leptolyngbya group</taxon>
        <taxon>Leptolyngbya</taxon>
    </lineage>
</organism>
<evidence type="ECO:0000313" key="2">
    <source>
        <dbReference type="Proteomes" id="UP000217895"/>
    </source>
</evidence>